<dbReference type="InterPro" id="IPR003593">
    <property type="entry name" value="AAA+_ATPase"/>
</dbReference>
<dbReference type="Gene3D" id="3.30.450.90">
    <property type="match status" value="1"/>
</dbReference>
<gene>
    <name evidence="5" type="ORF">LY04_02780</name>
</gene>
<keyword evidence="3" id="KW-0067">ATP-binding</keyword>
<name>A0ABY2EW74_9GAMM</name>
<dbReference type="InterPro" id="IPR001482">
    <property type="entry name" value="T2SS/T4SS_dom"/>
</dbReference>
<proteinExistence type="inferred from homology"/>
<evidence type="ECO:0000256" key="2">
    <source>
        <dbReference type="ARBA" id="ARBA00022741"/>
    </source>
</evidence>
<keyword evidence="2" id="KW-0547">Nucleotide-binding</keyword>
<dbReference type="PANTHER" id="PTHR30258">
    <property type="entry name" value="TYPE II SECRETION SYSTEM PROTEIN GSPE-RELATED"/>
    <property type="match status" value="1"/>
</dbReference>
<dbReference type="InterPro" id="IPR037257">
    <property type="entry name" value="T2SS_E_N_sf"/>
</dbReference>
<dbReference type="SUPFAM" id="SSF160246">
    <property type="entry name" value="EspE N-terminal domain-like"/>
    <property type="match status" value="1"/>
</dbReference>
<dbReference type="PROSITE" id="PS00662">
    <property type="entry name" value="T2SP_E"/>
    <property type="match status" value="1"/>
</dbReference>
<dbReference type="CDD" id="cd01129">
    <property type="entry name" value="PulE-GspE-like"/>
    <property type="match status" value="1"/>
</dbReference>
<dbReference type="Proteomes" id="UP000295058">
    <property type="component" value="Unassembled WGS sequence"/>
</dbReference>
<dbReference type="SMART" id="SM00382">
    <property type="entry name" value="AAA"/>
    <property type="match status" value="1"/>
</dbReference>
<dbReference type="SUPFAM" id="SSF52540">
    <property type="entry name" value="P-loop containing nucleoside triphosphate hydrolases"/>
    <property type="match status" value="1"/>
</dbReference>
<dbReference type="Gene3D" id="3.40.50.300">
    <property type="entry name" value="P-loop containing nucleotide triphosphate hydrolases"/>
    <property type="match status" value="1"/>
</dbReference>
<dbReference type="EMBL" id="SODO01000012">
    <property type="protein sequence ID" value="TDW56975.1"/>
    <property type="molecule type" value="Genomic_DNA"/>
</dbReference>
<dbReference type="Pfam" id="PF05157">
    <property type="entry name" value="MshEN"/>
    <property type="match status" value="1"/>
</dbReference>
<reference evidence="5 6" key="1">
    <citation type="submission" date="2019-03" db="EMBL/GenBank/DDBJ databases">
        <title>Genomic Encyclopedia of Archaeal and Bacterial Type Strains, Phase II (KMG-II): from individual species to whole genera.</title>
        <authorList>
            <person name="Goeker M."/>
        </authorList>
    </citation>
    <scope>NUCLEOTIDE SEQUENCE [LARGE SCALE GENOMIC DNA]</scope>
    <source>
        <strain evidence="5 6">DSM 15594</strain>
    </source>
</reference>
<feature type="domain" description="Bacterial type II secretion system protein E" evidence="4">
    <location>
        <begin position="374"/>
        <end position="388"/>
    </location>
</feature>
<sequence>MTLFLGEILCEQGLLTQSDVDNVLSIQQQATSVKRPYFGEVCVSQGYCTEADILQALSVQLELPLLQPFLDEHCGGEAPADELLTRFFSEEWWSQQQAFPVFVNEQQNMLYIAQLDIWDEFVASSVEQHYGLQTHPLLCSNYELRQLFSGVEENAAMHGGSILEQESSTAPVVKFVNECIQRAIKEKASDIHFEINRNKFSVRYRVDGVLRTVDQPSVSQHAAVLSRIKLMAGLDISEKRLPQDGRIRVRLSGMQVDIRVATTPTVYGENAVLRLLSNEQQDTSASVKKLDMFPDHLAAIDKIISLKNGIFLITGPTGSGKTTSLYTILHSLNDDNNKIITVEDPVEYQMKGLTQIQVNSDIGLDFATVLRSALRQDPDIMLIGEMRDKETAQIAIQSALTGHFVLSTLHTNDAPSSFVRLKDIGIPDYLIKSTLVGVMAQRLVRKLCPVCSSHDHAQASRAAELGWQDVSKRWPHIAPVSPEWKVPVGCDHCNGTGYKGRLAIFELMEWSAEYDVNIDIQALQDIADIQNMRNLRQDALLRAAFGETSIDEVLRVVG</sequence>
<dbReference type="Pfam" id="PF00437">
    <property type="entry name" value="T2SSE"/>
    <property type="match status" value="1"/>
</dbReference>
<evidence type="ECO:0000313" key="5">
    <source>
        <dbReference type="EMBL" id="TDW56975.1"/>
    </source>
</evidence>
<dbReference type="InterPro" id="IPR027417">
    <property type="entry name" value="P-loop_NTPase"/>
</dbReference>
<dbReference type="PANTHER" id="PTHR30258:SF2">
    <property type="entry name" value="COMG OPERON PROTEIN 1"/>
    <property type="match status" value="1"/>
</dbReference>
<evidence type="ECO:0000256" key="3">
    <source>
        <dbReference type="ARBA" id="ARBA00022840"/>
    </source>
</evidence>
<protein>
    <submittedName>
        <fullName evidence="5">General secretion pathway protein E</fullName>
    </submittedName>
</protein>
<accession>A0ABY2EW74</accession>
<comment type="caution">
    <text evidence="5">The sequence shown here is derived from an EMBL/GenBank/DDBJ whole genome shotgun (WGS) entry which is preliminary data.</text>
</comment>
<dbReference type="RefSeq" id="WP_208321773.1">
    <property type="nucleotide sequence ID" value="NZ_JBLWZI010000001.1"/>
</dbReference>
<evidence type="ECO:0000256" key="1">
    <source>
        <dbReference type="ARBA" id="ARBA00006611"/>
    </source>
</evidence>
<evidence type="ECO:0000259" key="4">
    <source>
        <dbReference type="PROSITE" id="PS00662"/>
    </source>
</evidence>
<keyword evidence="6" id="KW-1185">Reference proteome</keyword>
<dbReference type="InterPro" id="IPR007831">
    <property type="entry name" value="T2SS_GspE_N"/>
</dbReference>
<organism evidence="5 6">
    <name type="scientific">Oceanimonas baumannii</name>
    <dbReference type="NCBI Taxonomy" id="129578"/>
    <lineage>
        <taxon>Bacteria</taxon>
        <taxon>Pseudomonadati</taxon>
        <taxon>Pseudomonadota</taxon>
        <taxon>Gammaproteobacteria</taxon>
        <taxon>Aeromonadales</taxon>
        <taxon>Aeromonadaceae</taxon>
        <taxon>Oceanimonas</taxon>
    </lineage>
</organism>
<comment type="similarity">
    <text evidence="1">Belongs to the GSP E family.</text>
</comment>
<evidence type="ECO:0000313" key="6">
    <source>
        <dbReference type="Proteomes" id="UP000295058"/>
    </source>
</evidence>